<feature type="domain" description="Chorismate mutase" evidence="3">
    <location>
        <begin position="189"/>
        <end position="279"/>
    </location>
</feature>
<dbReference type="InterPro" id="IPR011004">
    <property type="entry name" value="Trimer_LpxA-like_sf"/>
</dbReference>
<dbReference type="FunFam" id="2.160.10.10:FF:000008">
    <property type="entry name" value="Maltose O-acetyltransferase"/>
    <property type="match status" value="1"/>
</dbReference>
<dbReference type="PANTHER" id="PTHR23416">
    <property type="entry name" value="SIALIC ACID SYNTHASE-RELATED"/>
    <property type="match status" value="1"/>
</dbReference>
<dbReference type="InterPro" id="IPR002701">
    <property type="entry name" value="CM_II_prokaryot"/>
</dbReference>
<evidence type="ECO:0000313" key="5">
    <source>
        <dbReference type="Proteomes" id="UP000004846"/>
    </source>
</evidence>
<dbReference type="CDD" id="cd03357">
    <property type="entry name" value="LbH_MAT_GAT"/>
    <property type="match status" value="1"/>
</dbReference>
<evidence type="ECO:0000259" key="3">
    <source>
        <dbReference type="PROSITE" id="PS51168"/>
    </source>
</evidence>
<dbReference type="PANTHER" id="PTHR23416:SF23">
    <property type="entry name" value="ACETYLTRANSFERASE C18B11.09C-RELATED"/>
    <property type="match status" value="1"/>
</dbReference>
<dbReference type="GO" id="GO:0005829">
    <property type="term" value="C:cytosol"/>
    <property type="evidence" value="ECO:0007669"/>
    <property type="project" value="TreeGrafter"/>
</dbReference>
<dbReference type="SMART" id="SM00830">
    <property type="entry name" value="CM_2"/>
    <property type="match status" value="1"/>
</dbReference>
<dbReference type="GO" id="GO:0016407">
    <property type="term" value="F:acetyltransferase activity"/>
    <property type="evidence" value="ECO:0007669"/>
    <property type="project" value="InterPro"/>
</dbReference>
<dbReference type="Pfam" id="PF01817">
    <property type="entry name" value="CM_2"/>
    <property type="match status" value="1"/>
</dbReference>
<organism evidence="4 5">
    <name type="scientific">Enterococcus faecalis TX4248</name>
    <dbReference type="NCBI Taxonomy" id="749495"/>
    <lineage>
        <taxon>Bacteria</taxon>
        <taxon>Bacillati</taxon>
        <taxon>Bacillota</taxon>
        <taxon>Bacilli</taxon>
        <taxon>Lactobacillales</taxon>
        <taxon>Enterococcaceae</taxon>
        <taxon>Enterococcus</taxon>
    </lineage>
</organism>
<dbReference type="InterPro" id="IPR024688">
    <property type="entry name" value="Mac_dom"/>
</dbReference>
<evidence type="ECO:0000256" key="1">
    <source>
        <dbReference type="ARBA" id="ARBA00007274"/>
    </source>
</evidence>
<comment type="caution">
    <text evidence="4">The sequence shown here is derived from an EMBL/GenBank/DDBJ whole genome shotgun (WGS) entry which is preliminary data.</text>
</comment>
<dbReference type="InterPro" id="IPR051159">
    <property type="entry name" value="Hexapeptide_acetyltransf"/>
</dbReference>
<dbReference type="SUPFAM" id="SSF51161">
    <property type="entry name" value="Trimeric LpxA-like enzymes"/>
    <property type="match status" value="1"/>
</dbReference>
<dbReference type="SUPFAM" id="SSF48600">
    <property type="entry name" value="Chorismate mutase II"/>
    <property type="match status" value="1"/>
</dbReference>
<gene>
    <name evidence="4" type="ORF">HMPREF9498_00640</name>
</gene>
<keyword evidence="2" id="KW-0808">Transferase</keyword>
<dbReference type="GO" id="GO:0046417">
    <property type="term" value="P:chorismate metabolic process"/>
    <property type="evidence" value="ECO:0007669"/>
    <property type="project" value="InterPro"/>
</dbReference>
<keyword evidence="4" id="KW-0413">Isomerase</keyword>
<dbReference type="InterPro" id="IPR011279">
    <property type="entry name" value="Chorismate_mutase_GmP"/>
</dbReference>
<dbReference type="Gene3D" id="2.160.10.10">
    <property type="entry name" value="Hexapeptide repeat proteins"/>
    <property type="match status" value="1"/>
</dbReference>
<dbReference type="Gene3D" id="1.20.59.10">
    <property type="entry name" value="Chorismate mutase"/>
    <property type="match status" value="1"/>
</dbReference>
<evidence type="ECO:0000313" key="4">
    <source>
        <dbReference type="EMBL" id="EFM83705.1"/>
    </source>
</evidence>
<comment type="similarity">
    <text evidence="1">Belongs to the transferase hexapeptide repeat family.</text>
</comment>
<dbReference type="NCBIfam" id="TIGR01805">
    <property type="entry name" value="CM_mono_grmpos"/>
    <property type="match status" value="1"/>
</dbReference>
<proteinExistence type="inferred from homology"/>
<dbReference type="GeneID" id="60892743"/>
<dbReference type="Proteomes" id="UP000004846">
    <property type="component" value="Unassembled WGS sequence"/>
</dbReference>
<dbReference type="GO" id="GO:0004106">
    <property type="term" value="F:chorismate mutase activity"/>
    <property type="evidence" value="ECO:0007669"/>
    <property type="project" value="UniProtKB-EC"/>
</dbReference>
<dbReference type="Pfam" id="PF12464">
    <property type="entry name" value="Mac"/>
    <property type="match status" value="1"/>
</dbReference>
<dbReference type="RefSeq" id="WP_002363448.1">
    <property type="nucleotide sequence ID" value="NZ_GL454424.1"/>
</dbReference>
<dbReference type="EMBL" id="AEBR01000018">
    <property type="protein sequence ID" value="EFM83705.1"/>
    <property type="molecule type" value="Genomic_DNA"/>
</dbReference>
<dbReference type="SMART" id="SM01266">
    <property type="entry name" value="Mac"/>
    <property type="match status" value="1"/>
</dbReference>
<dbReference type="Pfam" id="PF14602">
    <property type="entry name" value="Hexapep_2"/>
    <property type="match status" value="1"/>
</dbReference>
<accession>A0A125W8Q7</accession>
<dbReference type="InterPro" id="IPR001451">
    <property type="entry name" value="Hexapep"/>
</dbReference>
<dbReference type="InterPro" id="IPR036979">
    <property type="entry name" value="CM_dom_sf"/>
</dbReference>
<dbReference type="AlphaFoldDB" id="A0A125W8Q7"/>
<dbReference type="EC" id="5.4.99.5" evidence="4"/>
<dbReference type="HOGENOM" id="CLU_051638_3_2_9"/>
<dbReference type="PROSITE" id="PS51168">
    <property type="entry name" value="CHORISMATE_MUT_2"/>
    <property type="match status" value="1"/>
</dbReference>
<evidence type="ECO:0000256" key="2">
    <source>
        <dbReference type="ARBA" id="ARBA00022679"/>
    </source>
</evidence>
<dbReference type="Pfam" id="PF00132">
    <property type="entry name" value="Hexapep"/>
    <property type="match status" value="1"/>
</dbReference>
<dbReference type="GO" id="GO:0008374">
    <property type="term" value="F:O-acyltransferase activity"/>
    <property type="evidence" value="ECO:0007669"/>
    <property type="project" value="TreeGrafter"/>
</dbReference>
<reference evidence="5" key="1">
    <citation type="submission" date="2010-07" db="EMBL/GenBank/DDBJ databases">
        <authorList>
            <person name="Weinstock G."/>
            <person name="Sodergren E."/>
            <person name="Clifton S."/>
            <person name="Fulton L."/>
            <person name="Fulton B."/>
            <person name="Courtney L."/>
            <person name="Fronick C."/>
            <person name="Harrison M."/>
            <person name="Strong C."/>
            <person name="Farmer C."/>
            <person name="Delahaunty K."/>
            <person name="Markovic C."/>
            <person name="Hall O."/>
            <person name="Minx P."/>
            <person name="Tomlinson C."/>
            <person name="Mitreva M."/>
            <person name="Hou S."/>
            <person name="Chen J."/>
            <person name="Wollam A."/>
            <person name="Pepin K.H."/>
            <person name="Johnson M."/>
            <person name="Bhonagiri V."/>
            <person name="Zhang X."/>
            <person name="Suruliraj S."/>
            <person name="Warren W."/>
            <person name="Chinwalla A."/>
            <person name="Mardis E.R."/>
            <person name="Wilson R.K."/>
        </authorList>
    </citation>
    <scope>NUCLEOTIDE SEQUENCE [LARGE SCALE GENOMIC DNA]</scope>
    <source>
        <strain evidence="5">TX4248</strain>
    </source>
</reference>
<name>A0A125W8Q7_ENTFL</name>
<dbReference type="InterPro" id="IPR036263">
    <property type="entry name" value="Chorismate_II_sf"/>
</dbReference>
<sequence>MEEFKSEKEKMIAGALYFASDPELVADRKKAREQMALINQQPDTYIRRQLIEETFGKVGVGTYIEPMIQFDYGYNISVGKNFYANFNNVFLDVCPIEIGDNCMFGPNVQLYTAEHPLQAAKRNSGMESGKRIIIGNNVWIGGGAIVLPGVTLGDNVVVAAGAVVTKSFPENCVIAGNPARIIKELTEDDAPTTSLEQQRAKINQIDKELVRLLEQRMDVVAEIAAVKKKAGHAVFDSEREQQVLETILNHVENAEYEETLSETFQGIMDASKRFQEKHLGE</sequence>
<protein>
    <submittedName>
        <fullName evidence="4">Chorismate mutase</fullName>
        <ecNumber evidence="4">5.4.99.5</ecNumber>
    </submittedName>
</protein>